<dbReference type="PROSITE" id="PS51664">
    <property type="entry name" value="YCAO"/>
    <property type="match status" value="1"/>
</dbReference>
<dbReference type="InterPro" id="IPR027624">
    <property type="entry name" value="TOMM_cyclo_SagD"/>
</dbReference>
<name>A0ABP6G1M5_9ACTN</name>
<accession>A0ABP6G1M5</accession>
<organism evidence="2 3">
    <name type="scientific">Streptomyces luteosporeus</name>
    <dbReference type="NCBI Taxonomy" id="173856"/>
    <lineage>
        <taxon>Bacteria</taxon>
        <taxon>Bacillati</taxon>
        <taxon>Actinomycetota</taxon>
        <taxon>Actinomycetes</taxon>
        <taxon>Kitasatosporales</taxon>
        <taxon>Streptomycetaceae</taxon>
        <taxon>Streptomyces</taxon>
    </lineage>
</organism>
<protein>
    <recommendedName>
        <fullName evidence="1">YcaO domain-containing protein</fullName>
    </recommendedName>
</protein>
<feature type="domain" description="YcaO" evidence="1">
    <location>
        <begin position="240"/>
        <end position="624"/>
    </location>
</feature>
<dbReference type="NCBIfam" id="TIGR03604">
    <property type="entry name" value="TOMM_cyclo_SagD"/>
    <property type="match status" value="1"/>
</dbReference>
<keyword evidence="3" id="KW-1185">Reference proteome</keyword>
<sequence length="624" mass="67409">MTGTSSTLTAADVHLHPALRLPPGLVEGCRALADRDDARVLVIAGHDLAWESEAVHAATRDGRALLTVRIWSEEAEVGPLWSPGTAVGCPVCQVTAQFRTRGKEQAPTVLRASGGTAEAAHVLLRDALALAAQEPLPQGGTLTVSATGSGRHRLLRQSGCPACTPAGATGATGQPRLGDLDAELRHVDGPDLSLEHLRRQLVDLRYGPVLALRPMPDVPAALVGAMHSREERAKETAGYGRGRTLGRASRLALLERLERAGSQHVARTARPLVAAYRDIAEQAVDPRRLGMLCAEQLAHPSCRVDPFTEDQPMSWTRARVWATGQERYVPLESASYHLHPRPVPGQRWGRVVYESSNGCALGASLDEAAVHALTEVVERDAFLHTWWSGRPVPRIDWRSVTDPTSRELRGLIRRAGYEIHLCAVTQDIALPVVWALAVNPASRDKYSLTAAAAHPDPVSAVRAAVTELAPIVLGDLMAPDRQRALALREDPWQVTDLDDHVRWYSVPEAAPALEPFLSGPLGTLDDAFPTAHRLPRRRRPLAEVREDLTARLAAAGLGEVLVLDQTGPEHRAAGLHAARVLVPGAIPLSFGYAHQRVFGLPRLPRFAGPQDGALADRLTVHPFP</sequence>
<comment type="caution">
    <text evidence="2">The sequence shown here is derived from an EMBL/GenBank/DDBJ whole genome shotgun (WGS) entry which is preliminary data.</text>
</comment>
<dbReference type="Gene3D" id="3.40.50.720">
    <property type="entry name" value="NAD(P)-binding Rossmann-like Domain"/>
    <property type="match status" value="1"/>
</dbReference>
<proteinExistence type="predicted"/>
<dbReference type="EMBL" id="BAAASL010000004">
    <property type="protein sequence ID" value="GAA2711406.1"/>
    <property type="molecule type" value="Genomic_DNA"/>
</dbReference>
<dbReference type="Gene3D" id="3.30.1330.230">
    <property type="match status" value="1"/>
</dbReference>
<gene>
    <name evidence="2" type="ORF">GCM10010315_13230</name>
</gene>
<dbReference type="Gene3D" id="3.30.160.660">
    <property type="match status" value="1"/>
</dbReference>
<evidence type="ECO:0000313" key="3">
    <source>
        <dbReference type="Proteomes" id="UP001500886"/>
    </source>
</evidence>
<dbReference type="RefSeq" id="WP_344433824.1">
    <property type="nucleotide sequence ID" value="NZ_BAAASL010000004.1"/>
</dbReference>
<dbReference type="PANTHER" id="PTHR37809">
    <property type="entry name" value="RIBOSOMAL PROTEIN S12 METHYLTHIOTRANSFERASE ACCESSORY FACTOR YCAO"/>
    <property type="match status" value="1"/>
</dbReference>
<dbReference type="PANTHER" id="PTHR37809:SF1">
    <property type="entry name" value="RIBOSOMAL PROTEIN S12 METHYLTHIOTRANSFERASE ACCESSORY FACTOR YCAO"/>
    <property type="match status" value="1"/>
</dbReference>
<dbReference type="Pfam" id="PF02624">
    <property type="entry name" value="YcaO"/>
    <property type="match status" value="1"/>
</dbReference>
<dbReference type="Gene3D" id="3.30.40.250">
    <property type="match status" value="1"/>
</dbReference>
<reference evidence="3" key="1">
    <citation type="journal article" date="2019" name="Int. J. Syst. Evol. Microbiol.">
        <title>The Global Catalogue of Microorganisms (GCM) 10K type strain sequencing project: providing services to taxonomists for standard genome sequencing and annotation.</title>
        <authorList>
            <consortium name="The Broad Institute Genomics Platform"/>
            <consortium name="The Broad Institute Genome Sequencing Center for Infectious Disease"/>
            <person name="Wu L."/>
            <person name="Ma J."/>
        </authorList>
    </citation>
    <scope>NUCLEOTIDE SEQUENCE [LARGE SCALE GENOMIC DNA]</scope>
    <source>
        <strain evidence="3">JCM 4542</strain>
    </source>
</reference>
<evidence type="ECO:0000313" key="2">
    <source>
        <dbReference type="EMBL" id="GAA2711406.1"/>
    </source>
</evidence>
<dbReference type="Proteomes" id="UP001500886">
    <property type="component" value="Unassembled WGS sequence"/>
</dbReference>
<evidence type="ECO:0000259" key="1">
    <source>
        <dbReference type="PROSITE" id="PS51664"/>
    </source>
</evidence>
<dbReference type="InterPro" id="IPR003776">
    <property type="entry name" value="YcaO-like_dom"/>
</dbReference>